<dbReference type="InterPro" id="IPR035965">
    <property type="entry name" value="PAS-like_dom_sf"/>
</dbReference>
<dbReference type="InterPro" id="IPR001633">
    <property type="entry name" value="EAL_dom"/>
</dbReference>
<reference evidence="5" key="1">
    <citation type="submission" date="2021-01" db="EMBL/GenBank/DDBJ databases">
        <title>Whole genome shotgun sequence of Actinoplanes nipponensis NBRC 14063.</title>
        <authorList>
            <person name="Komaki H."/>
            <person name="Tamura T."/>
        </authorList>
    </citation>
    <scope>NUCLEOTIDE SEQUENCE</scope>
    <source>
        <strain evidence="5">NBRC 14063</strain>
    </source>
</reference>
<dbReference type="Proteomes" id="UP000647172">
    <property type="component" value="Unassembled WGS sequence"/>
</dbReference>
<accession>A0A919JPD8</accession>
<keyword evidence="6" id="KW-1185">Reference proteome</keyword>
<dbReference type="PROSITE" id="PS50883">
    <property type="entry name" value="EAL"/>
    <property type="match status" value="1"/>
</dbReference>
<gene>
    <name evidence="5" type="ORF">Ani05nite_65460</name>
</gene>
<feature type="transmembrane region" description="Helical" evidence="1">
    <location>
        <begin position="43"/>
        <end position="65"/>
    </location>
</feature>
<dbReference type="NCBIfam" id="TIGR00229">
    <property type="entry name" value="sensory_box"/>
    <property type="match status" value="1"/>
</dbReference>
<feature type="transmembrane region" description="Helical" evidence="1">
    <location>
        <begin position="104"/>
        <end position="126"/>
    </location>
</feature>
<feature type="transmembrane region" description="Helical" evidence="1">
    <location>
        <begin position="222"/>
        <end position="238"/>
    </location>
</feature>
<dbReference type="PANTHER" id="PTHR44757:SF2">
    <property type="entry name" value="BIOFILM ARCHITECTURE MAINTENANCE PROTEIN MBAA"/>
    <property type="match status" value="1"/>
</dbReference>
<evidence type="ECO:0000313" key="6">
    <source>
        <dbReference type="Proteomes" id="UP000647172"/>
    </source>
</evidence>
<dbReference type="AlphaFoldDB" id="A0A919JPD8"/>
<proteinExistence type="predicted"/>
<dbReference type="SUPFAM" id="SSF141868">
    <property type="entry name" value="EAL domain-like"/>
    <property type="match status" value="1"/>
</dbReference>
<evidence type="ECO:0000259" key="4">
    <source>
        <dbReference type="PROSITE" id="PS50887"/>
    </source>
</evidence>
<feature type="transmembrane region" description="Helical" evidence="1">
    <location>
        <begin position="138"/>
        <end position="155"/>
    </location>
</feature>
<dbReference type="SMART" id="SM00091">
    <property type="entry name" value="PAS"/>
    <property type="match status" value="1"/>
</dbReference>
<dbReference type="Pfam" id="PF00990">
    <property type="entry name" value="GGDEF"/>
    <property type="match status" value="1"/>
</dbReference>
<dbReference type="PANTHER" id="PTHR44757">
    <property type="entry name" value="DIGUANYLATE CYCLASE DGCP"/>
    <property type="match status" value="1"/>
</dbReference>
<dbReference type="InterPro" id="IPR035919">
    <property type="entry name" value="EAL_sf"/>
</dbReference>
<feature type="transmembrane region" description="Helical" evidence="1">
    <location>
        <begin position="259"/>
        <end position="280"/>
    </location>
</feature>
<dbReference type="Pfam" id="PF08448">
    <property type="entry name" value="PAS_4"/>
    <property type="match status" value="1"/>
</dbReference>
<evidence type="ECO:0000259" key="2">
    <source>
        <dbReference type="PROSITE" id="PS50112"/>
    </source>
</evidence>
<dbReference type="NCBIfam" id="TIGR00254">
    <property type="entry name" value="GGDEF"/>
    <property type="match status" value="1"/>
</dbReference>
<dbReference type="InterPro" id="IPR013656">
    <property type="entry name" value="PAS_4"/>
</dbReference>
<keyword evidence="1" id="KW-0472">Membrane</keyword>
<evidence type="ECO:0000313" key="5">
    <source>
        <dbReference type="EMBL" id="GIE53012.1"/>
    </source>
</evidence>
<dbReference type="PROSITE" id="PS50112">
    <property type="entry name" value="PAS"/>
    <property type="match status" value="1"/>
</dbReference>
<dbReference type="Gene3D" id="3.20.20.450">
    <property type="entry name" value="EAL domain"/>
    <property type="match status" value="1"/>
</dbReference>
<dbReference type="SUPFAM" id="SSF55073">
    <property type="entry name" value="Nucleotide cyclase"/>
    <property type="match status" value="1"/>
</dbReference>
<dbReference type="InterPro" id="IPR029787">
    <property type="entry name" value="Nucleotide_cyclase"/>
</dbReference>
<dbReference type="CDD" id="cd00130">
    <property type="entry name" value="PAS"/>
    <property type="match status" value="1"/>
</dbReference>
<dbReference type="Pfam" id="PF00563">
    <property type="entry name" value="EAL"/>
    <property type="match status" value="1"/>
</dbReference>
<dbReference type="Gene3D" id="3.30.70.270">
    <property type="match status" value="1"/>
</dbReference>
<dbReference type="SMART" id="SM00267">
    <property type="entry name" value="GGDEF"/>
    <property type="match status" value="1"/>
</dbReference>
<evidence type="ECO:0008006" key="7">
    <source>
        <dbReference type="Google" id="ProtNLM"/>
    </source>
</evidence>
<feature type="transmembrane region" description="Helical" evidence="1">
    <location>
        <begin position="77"/>
        <end position="98"/>
    </location>
</feature>
<dbReference type="RefSeq" id="WP_239130860.1">
    <property type="nucleotide sequence ID" value="NZ_BAAAYJ010000040.1"/>
</dbReference>
<name>A0A919JPD8_9ACTN</name>
<dbReference type="EMBL" id="BOMQ01000077">
    <property type="protein sequence ID" value="GIE53012.1"/>
    <property type="molecule type" value="Genomic_DNA"/>
</dbReference>
<feature type="transmembrane region" description="Helical" evidence="1">
    <location>
        <begin position="161"/>
        <end position="184"/>
    </location>
</feature>
<feature type="domain" description="GGDEF" evidence="4">
    <location>
        <begin position="479"/>
        <end position="609"/>
    </location>
</feature>
<sequence>MAVQPAARTGTWPHRLAFLAAPVAGALVLGAGPAGVISGPAALTLGVGVVAFFATVMLVRTALAIHHRDGTFAACRGAGFIGMGALATGVTTAVLVAGPPGRGWYAVAGIGAAATLFVLGTMMLPGAASTVAIRLRRAFDGLGLGVALGFAAYLTTPMEYVGLPALIGILLASAGMSVVTVIVLRARRQRPAALRCGGGALLVLQGLCTAANLILADLDGRLVAMVGLPIVAGLGLAAEGGSRRTRAESATPREPDQYLSGYPLLAVPAGIGVVAALYHLAFLGSFNGTAVLLGISMVAVLTMRELLVVRDIRRYTGQLRVKEAHFRSLVAGATDLTLVLDDKLTVRWQSPAAARLFGLADAEVIGRTFLELIHPDDVPGAQAGLEALLAGEHDEGPPALLNARIRDGHGMWRDTESTVADQRSVPEVAALVVHVRDVGERRHLERTLHRLSYTDQLTGLANRRALMRDLLEHRRRAGQHGTLLVIDLHGLAEINDSRGRETGDAVLIEVGRRIRSLLAEGDVAARLGGDEFAVLTADGAVLAYALATRIVTLLIEPYQLPGTIVELHTSVGLAELTGGADSEEVLRHADLARSRARQLGRDRVEWYDTDIELQLHRRMDLERELLGAADRGELDLVFQPVVALRDERPVGVEALLRWRHPKMGTVLPAELLPIARAVGCAAELDEWVLDAACRHLAGWTAGGSDFWLSVNVGPRELLTARFPERVAEILDRHELEPERLVVEVQETWVAEDVPAIVASLAALRKLGVRAALDDFGAGQASLSHLRRLPVDMIKLDQVLVNTPPEPGIGPAVIDVVVSLGRRLGLETVAKGLETAEQIERARQAGCLYGQGFGLARPAPAERMEAYLDSHRG</sequence>
<dbReference type="InterPro" id="IPR052155">
    <property type="entry name" value="Biofilm_reg_signaling"/>
</dbReference>
<evidence type="ECO:0000259" key="3">
    <source>
        <dbReference type="PROSITE" id="PS50883"/>
    </source>
</evidence>
<feature type="domain" description="EAL" evidence="3">
    <location>
        <begin position="618"/>
        <end position="871"/>
    </location>
</feature>
<feature type="domain" description="PAS" evidence="2">
    <location>
        <begin position="322"/>
        <end position="392"/>
    </location>
</feature>
<protein>
    <recommendedName>
        <fullName evidence="7">PAS domain S-box-containing protein/diguanylate cyclase (GGDEF) domain-containing protein</fullName>
    </recommendedName>
</protein>
<dbReference type="SMART" id="SM00052">
    <property type="entry name" value="EAL"/>
    <property type="match status" value="1"/>
</dbReference>
<dbReference type="InterPro" id="IPR000160">
    <property type="entry name" value="GGDEF_dom"/>
</dbReference>
<dbReference type="CDD" id="cd01948">
    <property type="entry name" value="EAL"/>
    <property type="match status" value="1"/>
</dbReference>
<dbReference type="InterPro" id="IPR000014">
    <property type="entry name" value="PAS"/>
</dbReference>
<dbReference type="Gene3D" id="3.30.450.20">
    <property type="entry name" value="PAS domain"/>
    <property type="match status" value="1"/>
</dbReference>
<evidence type="ECO:0000256" key="1">
    <source>
        <dbReference type="SAM" id="Phobius"/>
    </source>
</evidence>
<organism evidence="5 6">
    <name type="scientific">Actinoplanes nipponensis</name>
    <dbReference type="NCBI Taxonomy" id="135950"/>
    <lineage>
        <taxon>Bacteria</taxon>
        <taxon>Bacillati</taxon>
        <taxon>Actinomycetota</taxon>
        <taxon>Actinomycetes</taxon>
        <taxon>Micromonosporales</taxon>
        <taxon>Micromonosporaceae</taxon>
        <taxon>Actinoplanes</taxon>
    </lineage>
</organism>
<keyword evidence="1" id="KW-1133">Transmembrane helix</keyword>
<dbReference type="CDD" id="cd01949">
    <property type="entry name" value="GGDEF"/>
    <property type="match status" value="1"/>
</dbReference>
<dbReference type="PROSITE" id="PS50887">
    <property type="entry name" value="GGDEF"/>
    <property type="match status" value="1"/>
</dbReference>
<comment type="caution">
    <text evidence="5">The sequence shown here is derived from an EMBL/GenBank/DDBJ whole genome shotgun (WGS) entry which is preliminary data.</text>
</comment>
<dbReference type="SUPFAM" id="SSF55785">
    <property type="entry name" value="PYP-like sensor domain (PAS domain)"/>
    <property type="match status" value="1"/>
</dbReference>
<feature type="transmembrane region" description="Helical" evidence="1">
    <location>
        <begin position="196"/>
        <end position="216"/>
    </location>
</feature>
<feature type="transmembrane region" description="Helical" evidence="1">
    <location>
        <begin position="16"/>
        <end position="37"/>
    </location>
</feature>
<dbReference type="InterPro" id="IPR043128">
    <property type="entry name" value="Rev_trsase/Diguanyl_cyclase"/>
</dbReference>
<keyword evidence="1" id="KW-0812">Transmembrane</keyword>